<dbReference type="SUPFAM" id="SSF141523">
    <property type="entry name" value="L,D-transpeptidase catalytic domain-like"/>
    <property type="match status" value="1"/>
</dbReference>
<dbReference type="InterPro" id="IPR038063">
    <property type="entry name" value="Transpep_catalytic_dom"/>
</dbReference>
<evidence type="ECO:0000259" key="10">
    <source>
        <dbReference type="PROSITE" id="PS52029"/>
    </source>
</evidence>
<keyword evidence="5 7" id="KW-0573">Peptidoglycan synthesis</keyword>
<organism evidence="11 12">
    <name type="scientific">Alteriqipengyuania abyssalis</name>
    <dbReference type="NCBI Taxonomy" id="2860200"/>
    <lineage>
        <taxon>Bacteria</taxon>
        <taxon>Pseudomonadati</taxon>
        <taxon>Pseudomonadota</taxon>
        <taxon>Alphaproteobacteria</taxon>
        <taxon>Sphingomonadales</taxon>
        <taxon>Erythrobacteraceae</taxon>
        <taxon>Alteriqipengyuania</taxon>
    </lineage>
</organism>
<evidence type="ECO:0000256" key="1">
    <source>
        <dbReference type="ARBA" id="ARBA00004752"/>
    </source>
</evidence>
<dbReference type="Pfam" id="PF20142">
    <property type="entry name" value="Scaffold"/>
    <property type="match status" value="1"/>
</dbReference>
<reference evidence="11 12" key="1">
    <citation type="submission" date="2021-07" db="EMBL/GenBank/DDBJ databases">
        <title>Alteriqipengyuania abyssalis NZ-12B nov, sp.nov isolated from deep sea sponge in pacific ocean.</title>
        <authorList>
            <person name="Tareen S."/>
            <person name="Wink J."/>
        </authorList>
    </citation>
    <scope>NUCLEOTIDE SEQUENCE [LARGE SCALE GENOMIC DNA]</scope>
    <source>
        <strain evidence="11 12">NZ-12B</strain>
    </source>
</reference>
<feature type="region of interest" description="Disordered" evidence="8">
    <location>
        <begin position="26"/>
        <end position="63"/>
    </location>
</feature>
<evidence type="ECO:0000256" key="3">
    <source>
        <dbReference type="ARBA" id="ARBA00022679"/>
    </source>
</evidence>
<gene>
    <name evidence="11" type="ORF">KYN89_05335</name>
</gene>
<protein>
    <submittedName>
        <fullName evidence="11">L,D-transpeptidase family protein</fullName>
    </submittedName>
</protein>
<evidence type="ECO:0000313" key="11">
    <source>
        <dbReference type="EMBL" id="MBY8336462.1"/>
    </source>
</evidence>
<comment type="similarity">
    <text evidence="2">Belongs to the YkuD family.</text>
</comment>
<feature type="active site" description="Nucleophile" evidence="7">
    <location>
        <position position="364"/>
    </location>
</feature>
<keyword evidence="9" id="KW-0732">Signal</keyword>
<feature type="compositionally biased region" description="Polar residues" evidence="8">
    <location>
        <begin position="50"/>
        <end position="61"/>
    </location>
</feature>
<dbReference type="InterPro" id="IPR005490">
    <property type="entry name" value="LD_TPept_cat_dom"/>
</dbReference>
<proteinExistence type="inferred from homology"/>
<feature type="chain" id="PRO_5045720503" evidence="9">
    <location>
        <begin position="24"/>
        <end position="468"/>
    </location>
</feature>
<evidence type="ECO:0000256" key="9">
    <source>
        <dbReference type="SAM" id="SignalP"/>
    </source>
</evidence>
<dbReference type="RefSeq" id="WP_222824158.1">
    <property type="nucleotide sequence ID" value="NZ_JAHWXP010000002.1"/>
</dbReference>
<dbReference type="Gene3D" id="2.40.440.10">
    <property type="entry name" value="L,D-transpeptidase catalytic domain-like"/>
    <property type="match status" value="1"/>
</dbReference>
<evidence type="ECO:0000313" key="12">
    <source>
        <dbReference type="Proteomes" id="UP000759298"/>
    </source>
</evidence>
<dbReference type="EMBL" id="JAHWXP010000002">
    <property type="protein sequence ID" value="MBY8336462.1"/>
    <property type="molecule type" value="Genomic_DNA"/>
</dbReference>
<evidence type="ECO:0000256" key="2">
    <source>
        <dbReference type="ARBA" id="ARBA00005992"/>
    </source>
</evidence>
<keyword evidence="4 7" id="KW-0133">Cell shape</keyword>
<feature type="compositionally biased region" description="Acidic residues" evidence="8">
    <location>
        <begin position="36"/>
        <end position="48"/>
    </location>
</feature>
<dbReference type="Proteomes" id="UP000759298">
    <property type="component" value="Unassembled WGS sequence"/>
</dbReference>
<dbReference type="Pfam" id="PF03734">
    <property type="entry name" value="YkuD"/>
    <property type="match status" value="1"/>
</dbReference>
<comment type="pathway">
    <text evidence="1 7">Cell wall biogenesis; peptidoglycan biosynthesis.</text>
</comment>
<accession>A0ABS7PCP2</accession>
<keyword evidence="6 7" id="KW-0961">Cell wall biogenesis/degradation</keyword>
<dbReference type="PANTHER" id="PTHR41533:SF2">
    <property type="entry name" value="BLR7131 PROTEIN"/>
    <property type="match status" value="1"/>
</dbReference>
<evidence type="ECO:0000256" key="7">
    <source>
        <dbReference type="PROSITE-ProRule" id="PRU01373"/>
    </source>
</evidence>
<dbReference type="InterPro" id="IPR052905">
    <property type="entry name" value="LD-transpeptidase_YkuD-like"/>
</dbReference>
<evidence type="ECO:0000256" key="6">
    <source>
        <dbReference type="ARBA" id="ARBA00023316"/>
    </source>
</evidence>
<sequence length="468" mass="50815">MKTLATSLFVLATATLAGPTALAAQNAPTNLLPGGQDEDDRADGDADDAVTSSPMAPSTATGPVEMASEPVVQKFDPVVQQWNVAQAEALVAAIEGIGTHGLIPADYDLPGLRAAIAAGPGAMLDEEASRRFVWLVEDMRDGRTPMDHRTQWFVMDPDADRYRSGAVLKQALESGDIMGAIEGVAPLHPDYEALRSELAKAKPGSKRYKLVQANMDRWRWLPRDLGHQYLITNVPEYQLRLTVNDKIMRTYRTIVGKPGRTATPQLAESVEGVILNPNWTVPQSIVKGEGLGERVLGNPSWAASKGYKATRGANGYISVVQGPGPGNALGRMKLDMPNRHAIFFHDTPSRGLFSQADRALSHGCIRTERATELALTLAILQAGLTADEGVEKLASGEYTRVEFNSKMPAYITYFTMGTTIDGEMATFKDIYDRDAPVLAAFEAPRKANRSRVTDEEIIEIVNDPRDIA</sequence>
<name>A0ABS7PCP2_9SPHN</name>
<evidence type="ECO:0000256" key="8">
    <source>
        <dbReference type="SAM" id="MobiDB-lite"/>
    </source>
</evidence>
<evidence type="ECO:0000256" key="4">
    <source>
        <dbReference type="ARBA" id="ARBA00022960"/>
    </source>
</evidence>
<dbReference type="PROSITE" id="PS52029">
    <property type="entry name" value="LD_TPASE"/>
    <property type="match status" value="1"/>
</dbReference>
<keyword evidence="3" id="KW-0808">Transferase</keyword>
<feature type="active site" description="Proton donor/acceptor" evidence="7">
    <location>
        <position position="345"/>
    </location>
</feature>
<dbReference type="InterPro" id="IPR045380">
    <property type="entry name" value="LD_TPept_scaffold_dom"/>
</dbReference>
<keyword evidence="12" id="KW-1185">Reference proteome</keyword>
<feature type="domain" description="L,D-TPase catalytic" evidence="10">
    <location>
        <begin position="228"/>
        <end position="395"/>
    </location>
</feature>
<evidence type="ECO:0000256" key="5">
    <source>
        <dbReference type="ARBA" id="ARBA00022984"/>
    </source>
</evidence>
<dbReference type="PANTHER" id="PTHR41533">
    <property type="entry name" value="L,D-TRANSPEPTIDASE HI_1667-RELATED"/>
    <property type="match status" value="1"/>
</dbReference>
<feature type="signal peptide" evidence="9">
    <location>
        <begin position="1"/>
        <end position="23"/>
    </location>
</feature>
<dbReference type="CDD" id="cd16913">
    <property type="entry name" value="YkuD_like"/>
    <property type="match status" value="1"/>
</dbReference>
<comment type="caution">
    <text evidence="11">The sequence shown here is derived from an EMBL/GenBank/DDBJ whole genome shotgun (WGS) entry which is preliminary data.</text>
</comment>